<dbReference type="AlphaFoldDB" id="A0A8J8GPG5"/>
<evidence type="ECO:0000313" key="3">
    <source>
        <dbReference type="EMBL" id="NUB91577.1"/>
    </source>
</evidence>
<dbReference type="InterPro" id="IPR040624">
    <property type="entry name" value="HalOD1"/>
</dbReference>
<gene>
    <name evidence="3" type="ORF">HT576_11185</name>
</gene>
<feature type="region of interest" description="Disordered" evidence="1">
    <location>
        <begin position="1"/>
        <end position="21"/>
    </location>
</feature>
<reference evidence="3" key="1">
    <citation type="submission" date="2020-06" db="EMBL/GenBank/DDBJ databases">
        <title>Haloterrigena sp. nov., an extremely halophilic archaeon isolated from a saline sediment.</title>
        <authorList>
            <person name="Liu B.-B."/>
        </authorList>
    </citation>
    <scope>NUCLEOTIDE SEQUENCE</scope>
    <source>
        <strain evidence="3">SYSU A121-1</strain>
    </source>
</reference>
<dbReference type="EMBL" id="JABURA010000001">
    <property type="protein sequence ID" value="NUB91577.1"/>
    <property type="molecule type" value="Genomic_DNA"/>
</dbReference>
<protein>
    <recommendedName>
        <fullName evidence="2">Halobacterial output domain-containing protein</fullName>
    </recommendedName>
</protein>
<evidence type="ECO:0000256" key="1">
    <source>
        <dbReference type="SAM" id="MobiDB-lite"/>
    </source>
</evidence>
<accession>A0A8J8GPG5</accession>
<dbReference type="RefSeq" id="WP_174702067.1">
    <property type="nucleotide sequence ID" value="NZ_JABURA010000001.1"/>
</dbReference>
<feature type="compositionally biased region" description="Polar residues" evidence="1">
    <location>
        <begin position="11"/>
        <end position="21"/>
    </location>
</feature>
<evidence type="ECO:0000259" key="2">
    <source>
        <dbReference type="Pfam" id="PF18545"/>
    </source>
</evidence>
<comment type="caution">
    <text evidence="3">The sequence shown here is derived from an EMBL/GenBank/DDBJ whole genome shotgun (WGS) entry which is preliminary data.</text>
</comment>
<name>A0A8J8GPG5_9EURY</name>
<feature type="domain" description="Halobacterial output" evidence="2">
    <location>
        <begin position="27"/>
        <end position="95"/>
    </location>
</feature>
<evidence type="ECO:0000313" key="4">
    <source>
        <dbReference type="Proteomes" id="UP000728647"/>
    </source>
</evidence>
<dbReference type="OrthoDB" id="221929at2157"/>
<organism evidence="3 4">
    <name type="scientific">Haloterrigena gelatinilytica</name>
    <dbReference type="NCBI Taxonomy" id="2741724"/>
    <lineage>
        <taxon>Archaea</taxon>
        <taxon>Methanobacteriati</taxon>
        <taxon>Methanobacteriota</taxon>
        <taxon>Stenosarchaea group</taxon>
        <taxon>Halobacteria</taxon>
        <taxon>Halobacteriales</taxon>
        <taxon>Natrialbaceae</taxon>
        <taxon>Haloterrigena</taxon>
    </lineage>
</organism>
<dbReference type="Proteomes" id="UP000728647">
    <property type="component" value="Unassembled WGS sequence"/>
</dbReference>
<sequence>MATEHHRNDIGGNSSTNEQTYVFSPEKAPSLAVVDAVASASETDPTALPPLYDAIEPDALDATFESSQPGATRRVSFSYSGFDVTVDGGPAVTVSLE</sequence>
<proteinExistence type="predicted"/>
<dbReference type="Pfam" id="PF18545">
    <property type="entry name" value="HalOD1"/>
    <property type="match status" value="1"/>
</dbReference>